<protein>
    <submittedName>
        <fullName evidence="2">Uncharacterized protein</fullName>
    </submittedName>
</protein>
<evidence type="ECO:0000313" key="2">
    <source>
        <dbReference type="EMBL" id="JAE28979.1"/>
    </source>
</evidence>
<organism evidence="2">
    <name type="scientific">Arundo donax</name>
    <name type="common">Giant reed</name>
    <name type="synonym">Donax arundinaceus</name>
    <dbReference type="NCBI Taxonomy" id="35708"/>
    <lineage>
        <taxon>Eukaryota</taxon>
        <taxon>Viridiplantae</taxon>
        <taxon>Streptophyta</taxon>
        <taxon>Embryophyta</taxon>
        <taxon>Tracheophyta</taxon>
        <taxon>Spermatophyta</taxon>
        <taxon>Magnoliopsida</taxon>
        <taxon>Liliopsida</taxon>
        <taxon>Poales</taxon>
        <taxon>Poaceae</taxon>
        <taxon>PACMAD clade</taxon>
        <taxon>Arundinoideae</taxon>
        <taxon>Arundineae</taxon>
        <taxon>Arundo</taxon>
    </lineage>
</organism>
<evidence type="ECO:0000256" key="1">
    <source>
        <dbReference type="SAM" id="MobiDB-lite"/>
    </source>
</evidence>
<dbReference type="EMBL" id="GBRH01168917">
    <property type="protein sequence ID" value="JAE28979.1"/>
    <property type="molecule type" value="Transcribed_RNA"/>
</dbReference>
<proteinExistence type="predicted"/>
<feature type="region of interest" description="Disordered" evidence="1">
    <location>
        <begin position="1"/>
        <end position="28"/>
    </location>
</feature>
<sequence length="68" mass="7147">MAWSTSGGGEVLRRGLPSSPRTIHGTRGCADGAGDEAFFDGAGSAKVMLKSGVLEVDVEEAVVERRRR</sequence>
<feature type="compositionally biased region" description="Gly residues" evidence="1">
    <location>
        <begin position="1"/>
        <end position="10"/>
    </location>
</feature>
<reference evidence="2" key="2">
    <citation type="journal article" date="2015" name="Data Brief">
        <title>Shoot transcriptome of the giant reed, Arundo donax.</title>
        <authorList>
            <person name="Barrero R.A."/>
            <person name="Guerrero F.D."/>
            <person name="Moolhuijzen P."/>
            <person name="Goolsby J.A."/>
            <person name="Tidwell J."/>
            <person name="Bellgard S.E."/>
            <person name="Bellgard M.I."/>
        </authorList>
    </citation>
    <scope>NUCLEOTIDE SEQUENCE</scope>
    <source>
        <tissue evidence="2">Shoot tissue taken approximately 20 cm above the soil surface</tissue>
    </source>
</reference>
<accession>A0A0A9GZL1</accession>
<reference evidence="2" key="1">
    <citation type="submission" date="2014-09" db="EMBL/GenBank/DDBJ databases">
        <authorList>
            <person name="Magalhaes I.L.F."/>
            <person name="Oliveira U."/>
            <person name="Santos F.R."/>
            <person name="Vidigal T.H.D.A."/>
            <person name="Brescovit A.D."/>
            <person name="Santos A.J."/>
        </authorList>
    </citation>
    <scope>NUCLEOTIDE SEQUENCE</scope>
    <source>
        <tissue evidence="2">Shoot tissue taken approximately 20 cm above the soil surface</tissue>
    </source>
</reference>
<name>A0A0A9GZL1_ARUDO</name>
<dbReference type="AlphaFoldDB" id="A0A0A9GZL1"/>